<dbReference type="Ensembl" id="ENSGGOT00000047625.1">
    <property type="protein sequence ID" value="ENSGGOP00000036309.1"/>
    <property type="gene ID" value="ENSGGOG00000001349.3"/>
</dbReference>
<evidence type="ECO:0000256" key="3">
    <source>
        <dbReference type="ARBA" id="ARBA00022692"/>
    </source>
</evidence>
<feature type="transmembrane region" description="Helical" evidence="6">
    <location>
        <begin position="35"/>
        <end position="54"/>
    </location>
</feature>
<feature type="transmembrane region" description="Helical" evidence="6">
    <location>
        <begin position="66"/>
        <end position="88"/>
    </location>
</feature>
<keyword evidence="4 6" id="KW-1133">Transmembrane helix</keyword>
<keyword evidence="3 6" id="KW-0812">Transmembrane</keyword>
<dbReference type="InterPro" id="IPR051773">
    <property type="entry name" value="XK-related_adapter"/>
</dbReference>
<keyword evidence="8" id="KW-1185">Reference proteome</keyword>
<organism evidence="7 8">
    <name type="scientific">Gorilla gorilla gorilla</name>
    <name type="common">Western lowland gorilla</name>
    <dbReference type="NCBI Taxonomy" id="9595"/>
    <lineage>
        <taxon>Eukaryota</taxon>
        <taxon>Metazoa</taxon>
        <taxon>Chordata</taxon>
        <taxon>Craniata</taxon>
        <taxon>Vertebrata</taxon>
        <taxon>Euteleostomi</taxon>
        <taxon>Mammalia</taxon>
        <taxon>Eutheria</taxon>
        <taxon>Euarchontoglires</taxon>
        <taxon>Primates</taxon>
        <taxon>Haplorrhini</taxon>
        <taxon>Catarrhini</taxon>
        <taxon>Hominidae</taxon>
        <taxon>Gorilla</taxon>
    </lineage>
</organism>
<dbReference type="PANTHER" id="PTHR14297:SF4">
    <property type="entry name" value="XK-RELATED PROTEIN 2"/>
    <property type="match status" value="1"/>
</dbReference>
<dbReference type="EMBL" id="CABD030126978">
    <property type="status" value="NOT_ANNOTATED_CDS"/>
    <property type="molecule type" value="Genomic_DNA"/>
</dbReference>
<reference evidence="7" key="3">
    <citation type="submission" date="2025-08" db="UniProtKB">
        <authorList>
            <consortium name="Ensembl"/>
        </authorList>
    </citation>
    <scope>IDENTIFICATION</scope>
</reference>
<evidence type="ECO:0000256" key="5">
    <source>
        <dbReference type="ARBA" id="ARBA00023136"/>
    </source>
</evidence>
<dbReference type="GO" id="GO:0005886">
    <property type="term" value="C:plasma membrane"/>
    <property type="evidence" value="ECO:0007669"/>
    <property type="project" value="UniProtKB-ARBA"/>
</dbReference>
<evidence type="ECO:0000256" key="6">
    <source>
        <dbReference type="RuleBase" id="RU910716"/>
    </source>
</evidence>
<evidence type="ECO:0000313" key="7">
    <source>
        <dbReference type="Ensembl" id="ENSGGOP00000036309.1"/>
    </source>
</evidence>
<dbReference type="AlphaFoldDB" id="A0A2I2YNK0"/>
<protein>
    <recommendedName>
        <fullName evidence="6">XK-related protein</fullName>
    </recommendedName>
</protein>
<dbReference type="Pfam" id="PF09815">
    <property type="entry name" value="XK-related"/>
    <property type="match status" value="1"/>
</dbReference>
<feature type="transmembrane region" description="Helical" evidence="6">
    <location>
        <begin position="100"/>
        <end position="126"/>
    </location>
</feature>
<dbReference type="EMBL" id="CABD030126980">
    <property type="status" value="NOT_ANNOTATED_CDS"/>
    <property type="molecule type" value="Genomic_DNA"/>
</dbReference>
<keyword evidence="5 6" id="KW-0472">Membrane</keyword>
<gene>
    <name evidence="7" type="primary">XKRX</name>
</gene>
<evidence type="ECO:0000256" key="1">
    <source>
        <dbReference type="ARBA" id="ARBA00004141"/>
    </source>
</evidence>
<proteinExistence type="inferred from homology"/>
<dbReference type="GeneTree" id="ENSGT00390000003231"/>
<evidence type="ECO:0000256" key="4">
    <source>
        <dbReference type="ARBA" id="ARBA00022989"/>
    </source>
</evidence>
<sequence length="139" mass="16089">MDRVYEIPEEPNVDPVSSLEEDVIRGANPRFTFPFSILFSTFLYCGEAASALYMVRIYRKNSETYWMTYTFSFFMFSSIMVQLTLIFVHRDLAKDKPLSLFMHLILLGPVISCANGIFPGICHLWGHPLQYVGYPDQVR</sequence>
<reference evidence="8" key="1">
    <citation type="submission" date="2011-05" db="EMBL/GenBank/DDBJ databases">
        <title>Insights into the evolution of the great apes provided by the gorilla genome.</title>
        <authorList>
            <person name="Scally A."/>
        </authorList>
    </citation>
    <scope>NUCLEOTIDE SEQUENCE [LARGE SCALE GENOMIC DNA]</scope>
</reference>
<dbReference type="InterPro" id="IPR018629">
    <property type="entry name" value="XK-rel"/>
</dbReference>
<dbReference type="PANTHER" id="PTHR14297">
    <property type="entry name" value="MEMBRANE TRANSPORT PROTEIN XK FAMILY MEMBER"/>
    <property type="match status" value="1"/>
</dbReference>
<comment type="subcellular location">
    <subcellularLocation>
        <location evidence="1 6">Membrane</location>
        <topology evidence="1 6">Multi-pass membrane protein</topology>
    </subcellularLocation>
</comment>
<dbReference type="EMBL" id="CABD030126979">
    <property type="status" value="NOT_ANNOTATED_CDS"/>
    <property type="molecule type" value="Genomic_DNA"/>
</dbReference>
<name>A0A2I2YNK0_GORGO</name>
<reference evidence="7 8" key="2">
    <citation type="journal article" date="2012" name="Nature">
        <title>Insights into hominid evolution from the gorilla genome sequence.</title>
        <authorList>
            <person name="Scally A."/>
            <person name="Dutheil J.Y."/>
            <person name="Hillier L.W."/>
            <person name="Jordan G.E."/>
            <person name="Goodhead I."/>
            <person name="Herrero J."/>
            <person name="Hobolth A."/>
            <person name="Lappalainen T."/>
            <person name="Mailund T."/>
            <person name="Marques-Bonet T."/>
            <person name="McCarthy S."/>
            <person name="Montgomery S.H."/>
            <person name="Schwalie P.C."/>
            <person name="Tang Y.A."/>
            <person name="Ward M.C."/>
            <person name="Xue Y."/>
            <person name="Yngvadottir B."/>
            <person name="Alkan C."/>
            <person name="Andersen L.N."/>
            <person name="Ayub Q."/>
            <person name="Ball E.V."/>
            <person name="Beal K."/>
            <person name="Bradley B.J."/>
            <person name="Chen Y."/>
            <person name="Clee C.M."/>
            <person name="Fitzgerald S."/>
            <person name="Graves T.A."/>
            <person name="Gu Y."/>
            <person name="Heath P."/>
            <person name="Heger A."/>
            <person name="Karakoc E."/>
            <person name="Kolb-Kokocinski A."/>
            <person name="Laird G.K."/>
            <person name="Lunter G."/>
            <person name="Meader S."/>
            <person name="Mort M."/>
            <person name="Mullikin J.C."/>
            <person name="Munch K."/>
            <person name="O'Connor T.D."/>
            <person name="Phillips A.D."/>
            <person name="Prado-Martinez J."/>
            <person name="Rogers A.S."/>
            <person name="Sajjadian S."/>
            <person name="Schmidt D."/>
            <person name="Shaw K."/>
            <person name="Simpson J.T."/>
            <person name="Stenson P.D."/>
            <person name="Turner D.J."/>
            <person name="Vigilant L."/>
            <person name="Vilella A.J."/>
            <person name="Whitener W."/>
            <person name="Zhu B."/>
            <person name="Cooper D.N."/>
            <person name="de Jong P."/>
            <person name="Dermitzakis E.T."/>
            <person name="Eichler E.E."/>
            <person name="Flicek P."/>
            <person name="Goldman N."/>
            <person name="Mundy N.I."/>
            <person name="Ning Z."/>
            <person name="Odom D.T."/>
            <person name="Ponting C.P."/>
            <person name="Quail M.A."/>
            <person name="Ryder O.A."/>
            <person name="Searle S.M."/>
            <person name="Warren W.C."/>
            <person name="Wilson R.K."/>
            <person name="Schierup M.H."/>
            <person name="Rogers J."/>
            <person name="Tyler-Smith C."/>
            <person name="Durbin R."/>
        </authorList>
    </citation>
    <scope>NUCLEOTIDE SEQUENCE [LARGE SCALE GENOMIC DNA]</scope>
</reference>
<comment type="similarity">
    <text evidence="2 6">Belongs to the XK family.</text>
</comment>
<evidence type="ECO:0000313" key="8">
    <source>
        <dbReference type="Proteomes" id="UP000001519"/>
    </source>
</evidence>
<dbReference type="Proteomes" id="UP000001519">
    <property type="component" value="Chromosome X"/>
</dbReference>
<reference evidence="7" key="4">
    <citation type="submission" date="2025-09" db="UniProtKB">
        <authorList>
            <consortium name="Ensembl"/>
        </authorList>
    </citation>
    <scope>IDENTIFICATION</scope>
</reference>
<accession>A0A2I2YNK0</accession>
<evidence type="ECO:0000256" key="2">
    <source>
        <dbReference type="ARBA" id="ARBA00008789"/>
    </source>
</evidence>